<feature type="domain" description="Ig-like" evidence="2">
    <location>
        <begin position="30"/>
        <end position="100"/>
    </location>
</feature>
<dbReference type="Gene3D" id="2.60.40.10">
    <property type="entry name" value="Immunoglobulins"/>
    <property type="match status" value="1"/>
</dbReference>
<keyword evidence="1" id="KW-0732">Signal</keyword>
<feature type="signal peptide" evidence="1">
    <location>
        <begin position="1"/>
        <end position="28"/>
    </location>
</feature>
<evidence type="ECO:0000313" key="3">
    <source>
        <dbReference type="EMBL" id="KAF4086828.1"/>
    </source>
</evidence>
<keyword evidence="4" id="KW-1185">Reference proteome</keyword>
<sequence>MKLTRSNMQLWKTMGLILFYFLFDMTQGDPQLVHVIPVENPTYYAEYRCVTEPEVENTKYSWRRQDWSGLPEGVKAEGDRLHFLKLSPELDGIYICEAVNKNGAAAGSVFRWQKQNHSEL</sequence>
<comment type="caution">
    <text evidence="3">The sequence shown here is derived from an EMBL/GenBank/DDBJ whole genome shotgun (WGS) entry which is preliminary data.</text>
</comment>
<name>A0A7J6AZ33_AMEME</name>
<proteinExistence type="predicted"/>
<evidence type="ECO:0000259" key="2">
    <source>
        <dbReference type="PROSITE" id="PS50835"/>
    </source>
</evidence>
<reference evidence="3 4" key="1">
    <citation type="submission" date="2020-02" db="EMBL/GenBank/DDBJ databases">
        <title>A chromosome-scale genome assembly of the black bullhead catfish (Ameiurus melas).</title>
        <authorList>
            <person name="Wen M."/>
            <person name="Zham M."/>
            <person name="Cabau C."/>
            <person name="Klopp C."/>
            <person name="Donnadieu C."/>
            <person name="Roques C."/>
            <person name="Bouchez O."/>
            <person name="Lampietro C."/>
            <person name="Jouanno E."/>
            <person name="Herpin A."/>
            <person name="Louis A."/>
            <person name="Berthelot C."/>
            <person name="Parey E."/>
            <person name="Roest-Crollius H."/>
            <person name="Braasch I."/>
            <person name="Postlethwait J."/>
            <person name="Robinson-Rechavi M."/>
            <person name="Echchiki A."/>
            <person name="Begum T."/>
            <person name="Montfort J."/>
            <person name="Schartl M."/>
            <person name="Bobe J."/>
            <person name="Guiguen Y."/>
        </authorList>
    </citation>
    <scope>NUCLEOTIDE SEQUENCE [LARGE SCALE GENOMIC DNA]</scope>
    <source>
        <strain evidence="3">M_S1</strain>
        <tissue evidence="3">Blood</tissue>
    </source>
</reference>
<dbReference type="InterPro" id="IPR013783">
    <property type="entry name" value="Ig-like_fold"/>
</dbReference>
<dbReference type="AlphaFoldDB" id="A0A7J6AZ33"/>
<dbReference type="InterPro" id="IPR007110">
    <property type="entry name" value="Ig-like_dom"/>
</dbReference>
<dbReference type="PROSITE" id="PS50835">
    <property type="entry name" value="IG_LIKE"/>
    <property type="match status" value="1"/>
</dbReference>
<dbReference type="Proteomes" id="UP000593565">
    <property type="component" value="Unassembled WGS sequence"/>
</dbReference>
<dbReference type="EMBL" id="JAAGNN010000007">
    <property type="protein sequence ID" value="KAF4086828.1"/>
    <property type="molecule type" value="Genomic_DNA"/>
</dbReference>
<protein>
    <recommendedName>
        <fullName evidence="2">Ig-like domain-containing protein</fullName>
    </recommendedName>
</protein>
<evidence type="ECO:0000313" key="4">
    <source>
        <dbReference type="Proteomes" id="UP000593565"/>
    </source>
</evidence>
<evidence type="ECO:0000256" key="1">
    <source>
        <dbReference type="SAM" id="SignalP"/>
    </source>
</evidence>
<feature type="chain" id="PRO_5029896025" description="Ig-like domain-containing protein" evidence="1">
    <location>
        <begin position="29"/>
        <end position="120"/>
    </location>
</feature>
<organism evidence="3 4">
    <name type="scientific">Ameiurus melas</name>
    <name type="common">Black bullhead</name>
    <name type="synonym">Silurus melas</name>
    <dbReference type="NCBI Taxonomy" id="219545"/>
    <lineage>
        <taxon>Eukaryota</taxon>
        <taxon>Metazoa</taxon>
        <taxon>Chordata</taxon>
        <taxon>Craniata</taxon>
        <taxon>Vertebrata</taxon>
        <taxon>Euteleostomi</taxon>
        <taxon>Actinopterygii</taxon>
        <taxon>Neopterygii</taxon>
        <taxon>Teleostei</taxon>
        <taxon>Ostariophysi</taxon>
        <taxon>Siluriformes</taxon>
        <taxon>Ictaluridae</taxon>
        <taxon>Ameiurus</taxon>
    </lineage>
</organism>
<dbReference type="SUPFAM" id="SSF48726">
    <property type="entry name" value="Immunoglobulin"/>
    <property type="match status" value="1"/>
</dbReference>
<accession>A0A7J6AZ33</accession>
<gene>
    <name evidence="3" type="ORF">AMELA_G00088880</name>
</gene>
<dbReference type="InterPro" id="IPR036179">
    <property type="entry name" value="Ig-like_dom_sf"/>
</dbReference>